<dbReference type="NCBIfam" id="NF033920">
    <property type="entry name" value="C39_PA2778_fam"/>
    <property type="match status" value="1"/>
</dbReference>
<reference evidence="3 4" key="1">
    <citation type="submission" date="2018-07" db="EMBL/GenBank/DDBJ databases">
        <title>Freshwater and sediment microbial communities from various areas in North America, analyzing microbe dynamics in response to fracking.</title>
        <authorList>
            <person name="Lamendella R."/>
        </authorList>
    </citation>
    <scope>NUCLEOTIDE SEQUENCE [LARGE SCALE GENOMIC DNA]</scope>
    <source>
        <strain evidence="3 4">114E</strain>
        <strain evidence="2 5">114E_o</strain>
    </source>
</reference>
<feature type="domain" description="Peptidase C39-like" evidence="1">
    <location>
        <begin position="50"/>
        <end position="160"/>
    </location>
</feature>
<organism evidence="3 4">
    <name type="scientific">Marinobacter nauticus</name>
    <name type="common">Marinobacter hydrocarbonoclasticus</name>
    <name type="synonym">Marinobacter aquaeolei</name>
    <dbReference type="NCBI Taxonomy" id="2743"/>
    <lineage>
        <taxon>Bacteria</taxon>
        <taxon>Pseudomonadati</taxon>
        <taxon>Pseudomonadota</taxon>
        <taxon>Gammaproteobacteria</taxon>
        <taxon>Pseudomonadales</taxon>
        <taxon>Marinobacteraceae</taxon>
        <taxon>Marinobacter</taxon>
    </lineage>
</organism>
<dbReference type="Gene3D" id="1.25.40.10">
    <property type="entry name" value="Tetratricopeptide repeat domain"/>
    <property type="match status" value="1"/>
</dbReference>
<keyword evidence="5" id="KW-1185">Reference proteome</keyword>
<dbReference type="AlphaFoldDB" id="A0A368UZK9"/>
<dbReference type="SUPFAM" id="SSF48452">
    <property type="entry name" value="TPR-like"/>
    <property type="match status" value="1"/>
</dbReference>
<dbReference type="Pfam" id="PF13529">
    <property type="entry name" value="Peptidase_C39_2"/>
    <property type="match status" value="1"/>
</dbReference>
<dbReference type="EMBL" id="QPJB01000006">
    <property type="protein sequence ID" value="RCW34256.1"/>
    <property type="molecule type" value="Genomic_DNA"/>
</dbReference>
<dbReference type="InterPro" id="IPR039564">
    <property type="entry name" value="Peptidase_C39-like"/>
</dbReference>
<evidence type="ECO:0000313" key="5">
    <source>
        <dbReference type="Proteomes" id="UP000253065"/>
    </source>
</evidence>
<evidence type="ECO:0000259" key="1">
    <source>
        <dbReference type="Pfam" id="PF13529"/>
    </source>
</evidence>
<dbReference type="RefSeq" id="WP_113879927.1">
    <property type="nucleotide sequence ID" value="NZ_QNSA01000006.1"/>
</dbReference>
<dbReference type="InterPro" id="IPR039563">
    <property type="entry name" value="Peptidase_C39_single_dom"/>
</dbReference>
<dbReference type="EMBL" id="QNSA01000006">
    <property type="protein sequence ID" value="RBP73436.1"/>
    <property type="molecule type" value="Genomic_DNA"/>
</dbReference>
<dbReference type="Gene3D" id="3.90.70.10">
    <property type="entry name" value="Cysteine proteinases"/>
    <property type="match status" value="1"/>
</dbReference>
<evidence type="ECO:0000313" key="4">
    <source>
        <dbReference type="Proteomes" id="UP000252795"/>
    </source>
</evidence>
<proteinExistence type="predicted"/>
<dbReference type="PROSITE" id="PS51257">
    <property type="entry name" value="PROKAR_LIPOPROTEIN"/>
    <property type="match status" value="1"/>
</dbReference>
<dbReference type="InterPro" id="IPR011990">
    <property type="entry name" value="TPR-like_helical_dom_sf"/>
</dbReference>
<protein>
    <submittedName>
        <fullName evidence="3">Peptidase C39-like protein</fullName>
    </submittedName>
</protein>
<evidence type="ECO:0000313" key="3">
    <source>
        <dbReference type="EMBL" id="RCW34256.1"/>
    </source>
</evidence>
<name>A0A368UZK9_MARNT</name>
<comment type="caution">
    <text evidence="3">The sequence shown here is derived from an EMBL/GenBank/DDBJ whole genome shotgun (WGS) entry which is preliminary data.</text>
</comment>
<dbReference type="Proteomes" id="UP000252795">
    <property type="component" value="Unassembled WGS sequence"/>
</dbReference>
<gene>
    <name evidence="3" type="ORF">DET51_106298</name>
    <name evidence="2" type="ORF">DET64_106297</name>
</gene>
<accession>A0A368UZK9</accession>
<sequence>MLKASRFPEHTTAVILAAVVLLAGCASTPDWPDTTPRSAESASSATLLESVPFYPQEKYQCGPASLAMMLNAQGLETNPDILKELVYLPGKEGSLQVEMVAGARSHDMLVYRLPPEPEAVLAEVEAGNPVLIMQNLRLGWWPQWHFAVVVGYDTERQVLILNTDTRRHYEMPYKVFYNTWAKADHWATVILPPDRIPATGEMLPYLRAAHDLETTGHTLAAQQAYETAISKWQEQPTPLMAKANLQYQLGRHQKAADGFLEVINKFPEFSEGWNNLAIALNDAGCPAQARKASACAATLAPDRFESAGDDILSKGANPAGCPAIPACPSETD</sequence>
<dbReference type="CDD" id="cd02549">
    <property type="entry name" value="Peptidase_C39A"/>
    <property type="match status" value="1"/>
</dbReference>
<evidence type="ECO:0000313" key="2">
    <source>
        <dbReference type="EMBL" id="RBP73436.1"/>
    </source>
</evidence>
<dbReference type="Proteomes" id="UP000253065">
    <property type="component" value="Unassembled WGS sequence"/>
</dbReference>